<reference evidence="6 7" key="1">
    <citation type="submission" date="2020-07" db="EMBL/GenBank/DDBJ databases">
        <title>Genus Haemophilus, Bergeys manual.</title>
        <authorList>
            <person name="Noerskov-Lauritsen N."/>
        </authorList>
    </citation>
    <scope>NUCLEOTIDE SEQUENCE [LARGE SCALE GENOMIC DNA]</scope>
    <source>
        <strain evidence="6 7">CCUG30047</strain>
    </source>
</reference>
<dbReference type="GO" id="GO:0090729">
    <property type="term" value="F:toxin activity"/>
    <property type="evidence" value="ECO:0007669"/>
    <property type="project" value="UniProtKB-KW"/>
</dbReference>
<sequence>MAVYKRLTTNSETQEVDKIPNAIAHAVWGAIEAAVAKGNATAGAIAGASSELAAPLIAKALYGTDDPKQLTEVQKQNIVNLSSLAGAIGAGIANGNGSGTEVLTSANQGAEIGKRAVEHNAVNQEQSGTDEEFLELFNNSPSKMGRTVGKDAEDAMLRLDDIEFKLPPTPATTGYFNLRKGRYIYTEEGGWLDMTHFLFYAGVAYSEKKGYLERQDRVKSINEHNAFYLYDKISAYSPEQVANLAISKAVQKGYQQERLDGLKPSSKHSSYSYEDLPSDRYGAIFGAKYFDPKSDLTFGEQLSNYLKILKPTNPKFAPNYSELPVRDYGVHPGIENKTTKPLYTRGNK</sequence>
<keyword evidence="3" id="KW-1266">Target cell cytoplasm</keyword>
<accession>A0A852PSE6</accession>
<dbReference type="Proteomes" id="UP000590599">
    <property type="component" value="Unassembled WGS sequence"/>
</dbReference>
<comment type="subcellular location">
    <subcellularLocation>
        <location evidence="1">Target cell</location>
        <location evidence="1">Target cell cytoplasm</location>
    </subcellularLocation>
</comment>
<evidence type="ECO:0000256" key="2">
    <source>
        <dbReference type="ARBA" id="ARBA00022656"/>
    </source>
</evidence>
<evidence type="ECO:0000256" key="1">
    <source>
        <dbReference type="ARBA" id="ARBA00004219"/>
    </source>
</evidence>
<evidence type="ECO:0000256" key="3">
    <source>
        <dbReference type="ARBA" id="ARBA00022913"/>
    </source>
</evidence>
<evidence type="ECO:0000256" key="4">
    <source>
        <dbReference type="ARBA" id="ARBA00023026"/>
    </source>
</evidence>
<keyword evidence="2" id="KW-0800">Toxin</keyword>
<feature type="domain" description="VENN motif-containing" evidence="5">
    <location>
        <begin position="68"/>
        <end position="122"/>
    </location>
</feature>
<proteinExistence type="predicted"/>
<dbReference type="InterPro" id="IPR006914">
    <property type="entry name" value="VENN_dom"/>
</dbReference>
<evidence type="ECO:0000259" key="5">
    <source>
        <dbReference type="Pfam" id="PF04829"/>
    </source>
</evidence>
<evidence type="ECO:0000313" key="6">
    <source>
        <dbReference type="EMBL" id="NYA28228.1"/>
    </source>
</evidence>
<protein>
    <submittedName>
        <fullName evidence="6">VENN motif pre-toxin domain-containing protein</fullName>
    </submittedName>
</protein>
<comment type="caution">
    <text evidence="6">The sequence shown here is derived from an EMBL/GenBank/DDBJ whole genome shotgun (WGS) entry which is preliminary data.</text>
</comment>
<name>A0A852PSE6_HAEHA</name>
<dbReference type="RefSeq" id="WP_179228244.1">
    <property type="nucleotide sequence ID" value="NZ_JACBKA010000048.1"/>
</dbReference>
<dbReference type="EMBL" id="JACBKA010000048">
    <property type="protein sequence ID" value="NYA28228.1"/>
    <property type="molecule type" value="Genomic_DNA"/>
</dbReference>
<evidence type="ECO:0000313" key="7">
    <source>
        <dbReference type="Proteomes" id="UP000590599"/>
    </source>
</evidence>
<dbReference type="AlphaFoldDB" id="A0A852PSE6"/>
<organism evidence="6 7">
    <name type="scientific">Haemophilus haemolyticus</name>
    <dbReference type="NCBI Taxonomy" id="726"/>
    <lineage>
        <taxon>Bacteria</taxon>
        <taxon>Pseudomonadati</taxon>
        <taxon>Pseudomonadota</taxon>
        <taxon>Gammaproteobacteria</taxon>
        <taxon>Pasteurellales</taxon>
        <taxon>Pasteurellaceae</taxon>
        <taxon>Haemophilus</taxon>
    </lineage>
</organism>
<gene>
    <name evidence="6" type="ORF">HZI69_10385</name>
</gene>
<keyword evidence="4" id="KW-0843">Virulence</keyword>
<dbReference type="Pfam" id="PF04829">
    <property type="entry name" value="PT-VENN"/>
    <property type="match status" value="1"/>
</dbReference>